<feature type="compositionally biased region" description="Basic and acidic residues" evidence="1">
    <location>
        <begin position="388"/>
        <end position="406"/>
    </location>
</feature>
<feature type="compositionally biased region" description="Basic and acidic residues" evidence="1">
    <location>
        <begin position="418"/>
        <end position="446"/>
    </location>
</feature>
<dbReference type="PANTHER" id="PTHR14296">
    <property type="entry name" value="REMODELING AND SPACING FACTOR 1"/>
    <property type="match status" value="1"/>
</dbReference>
<accession>A0A9Q1QME7</accession>
<dbReference type="Proteomes" id="UP001153076">
    <property type="component" value="Unassembled WGS sequence"/>
</dbReference>
<proteinExistence type="predicted"/>
<dbReference type="GO" id="GO:0006355">
    <property type="term" value="P:regulation of DNA-templated transcription"/>
    <property type="evidence" value="ECO:0007669"/>
    <property type="project" value="InterPro"/>
</dbReference>
<dbReference type="InterPro" id="IPR028938">
    <property type="entry name" value="Rsf1-like"/>
</dbReference>
<dbReference type="GO" id="GO:0031213">
    <property type="term" value="C:RSF complex"/>
    <property type="evidence" value="ECO:0007669"/>
    <property type="project" value="InterPro"/>
</dbReference>
<dbReference type="EMBL" id="JAKOGI010000047">
    <property type="protein sequence ID" value="KAJ8446896.1"/>
    <property type="molecule type" value="Genomic_DNA"/>
</dbReference>
<protein>
    <recommendedName>
        <fullName evidence="4">DDT domain-containing protein DDR4</fullName>
    </recommendedName>
</protein>
<comment type="caution">
    <text evidence="2">The sequence shown here is derived from an EMBL/GenBank/DDBJ whole genome shotgun (WGS) entry which is preliminary data.</text>
</comment>
<dbReference type="AlphaFoldDB" id="A0A9Q1QME7"/>
<keyword evidence="3" id="KW-1185">Reference proteome</keyword>
<gene>
    <name evidence="2" type="ORF">Cgig2_013197</name>
</gene>
<evidence type="ECO:0000313" key="2">
    <source>
        <dbReference type="EMBL" id="KAJ8446896.1"/>
    </source>
</evidence>
<feature type="compositionally biased region" description="Acidic residues" evidence="1">
    <location>
        <begin position="371"/>
        <end position="387"/>
    </location>
</feature>
<feature type="region of interest" description="Disordered" evidence="1">
    <location>
        <begin position="322"/>
        <end position="505"/>
    </location>
</feature>
<organism evidence="2 3">
    <name type="scientific">Carnegiea gigantea</name>
    <dbReference type="NCBI Taxonomy" id="171969"/>
    <lineage>
        <taxon>Eukaryota</taxon>
        <taxon>Viridiplantae</taxon>
        <taxon>Streptophyta</taxon>
        <taxon>Embryophyta</taxon>
        <taxon>Tracheophyta</taxon>
        <taxon>Spermatophyta</taxon>
        <taxon>Magnoliopsida</taxon>
        <taxon>eudicotyledons</taxon>
        <taxon>Gunneridae</taxon>
        <taxon>Pentapetalae</taxon>
        <taxon>Caryophyllales</taxon>
        <taxon>Cactineae</taxon>
        <taxon>Cactaceae</taxon>
        <taxon>Cactoideae</taxon>
        <taxon>Echinocereeae</taxon>
        <taxon>Carnegiea</taxon>
    </lineage>
</organism>
<dbReference type="PANTHER" id="PTHR14296:SF12">
    <property type="entry name" value="DDT DOMAIN-CONTAINING PROTEIN DDR4 ISOFORM X1"/>
    <property type="match status" value="1"/>
</dbReference>
<feature type="compositionally biased region" description="Basic and acidic residues" evidence="1">
    <location>
        <begin position="468"/>
        <end position="477"/>
    </location>
</feature>
<sequence length="505" mass="56410">MADKKPRDEAIASDEAEDSLEVSRRTLRRRWELASVLNFLSVFEAVIGDELKMSADAIEMALINPNASLAKLHVALLKCSRVQGIPPVSKNLSKPDGWVTILCKKLAEWWPWVAEGELPLTAAKGEEISKYKKLDPSIRLQMLKALCELRTEQDDLASYINDALKEGKQPSHFRKDKICEDGTGISYWYDGNSVTGHRLYREVKKSVFKPKHKGKGCLDPPSTIEWETLATNLVEFREVLDQLSSRKVGVEASVCKTIETEVIPVLEQQQKKKERAVKRQQRQDALLNGYQSFAVGVTRSCRARRPVSYTFDEYDRAIDEALKSTRRRKDQEVQTYGRTRKHQQQLKGDNSTSDEDSEKNAVSEEGSPASTDEEVEDDREVEDSDKEDDTKNSDSSGEDNREKNESGEAYGSESDSSDSDHKNATPNGKDDDKNDSGSSSDDHQETRNLGAKNRLRQRPTRNTALESAVHESDDRSSSENASSGPSSGSGEDPAVVSDSEDEVDS</sequence>
<name>A0A9Q1QME7_9CARY</name>
<feature type="compositionally biased region" description="Low complexity" evidence="1">
    <location>
        <begin position="478"/>
        <end position="490"/>
    </location>
</feature>
<evidence type="ECO:0000313" key="3">
    <source>
        <dbReference type="Proteomes" id="UP001153076"/>
    </source>
</evidence>
<dbReference type="OrthoDB" id="303107at2759"/>
<evidence type="ECO:0008006" key="4">
    <source>
        <dbReference type="Google" id="ProtNLM"/>
    </source>
</evidence>
<evidence type="ECO:0000256" key="1">
    <source>
        <dbReference type="SAM" id="MobiDB-lite"/>
    </source>
</evidence>
<reference evidence="2" key="1">
    <citation type="submission" date="2022-04" db="EMBL/GenBank/DDBJ databases">
        <title>Carnegiea gigantea Genome sequencing and assembly v2.</title>
        <authorList>
            <person name="Copetti D."/>
            <person name="Sanderson M.J."/>
            <person name="Burquez A."/>
            <person name="Wojciechowski M.F."/>
        </authorList>
    </citation>
    <scope>NUCLEOTIDE SEQUENCE</scope>
    <source>
        <strain evidence="2">SGP5-SGP5p</strain>
        <tissue evidence="2">Aerial part</tissue>
    </source>
</reference>